<dbReference type="GO" id="GO:0005524">
    <property type="term" value="F:ATP binding"/>
    <property type="evidence" value="ECO:0007669"/>
    <property type="project" value="UniProtKB-KW"/>
</dbReference>
<dbReference type="Pfam" id="PF00012">
    <property type="entry name" value="HSP70"/>
    <property type="match status" value="1"/>
</dbReference>
<dbReference type="SUPFAM" id="SSF100920">
    <property type="entry name" value="Heat shock protein 70kD (HSP70), peptide-binding domain"/>
    <property type="match status" value="1"/>
</dbReference>
<dbReference type="FunFam" id="2.60.34.10:FF:000002">
    <property type="entry name" value="Heat shock 70 kDa"/>
    <property type="match status" value="1"/>
</dbReference>
<keyword evidence="2" id="KW-0547">Nucleotide-binding</keyword>
<keyword evidence="3" id="KW-0067">ATP-binding</keyword>
<dbReference type="Gene3D" id="2.60.34.10">
    <property type="entry name" value="Substrate Binding Domain Of DNAk, Chain A, domain 1"/>
    <property type="match status" value="1"/>
</dbReference>
<dbReference type="InterPro" id="IPR013126">
    <property type="entry name" value="Hsp_70_fam"/>
</dbReference>
<dbReference type="InterPro" id="IPR029048">
    <property type="entry name" value="HSP70_C_sf"/>
</dbReference>
<evidence type="ECO:0000256" key="2">
    <source>
        <dbReference type="ARBA" id="ARBA00022741"/>
    </source>
</evidence>
<dbReference type="EMBL" id="KC741039">
    <property type="protein sequence ID" value="AGM32863.1"/>
    <property type="molecule type" value="mRNA"/>
</dbReference>
<evidence type="ECO:0000256" key="1">
    <source>
        <dbReference type="ARBA" id="ARBA00007381"/>
    </source>
</evidence>
<evidence type="ECO:0000256" key="4">
    <source>
        <dbReference type="SAM" id="MobiDB-lite"/>
    </source>
</evidence>
<accession>R4V4S0</accession>
<feature type="compositionally biased region" description="Gly residues" evidence="4">
    <location>
        <begin position="226"/>
        <end position="247"/>
    </location>
</feature>
<dbReference type="GO" id="GO:0140662">
    <property type="term" value="F:ATP-dependent protein folding chaperone"/>
    <property type="evidence" value="ECO:0007669"/>
    <property type="project" value="InterPro"/>
</dbReference>
<dbReference type="AlphaFoldDB" id="R4V4S0"/>
<keyword evidence="5" id="KW-0346">Stress response</keyword>
<organism evidence="5">
    <name type="scientific">Coptotermes formosanus</name>
    <name type="common">Formosan subterranean termite</name>
    <dbReference type="NCBI Taxonomy" id="36987"/>
    <lineage>
        <taxon>Eukaryota</taxon>
        <taxon>Metazoa</taxon>
        <taxon>Ecdysozoa</taxon>
        <taxon>Arthropoda</taxon>
        <taxon>Hexapoda</taxon>
        <taxon>Insecta</taxon>
        <taxon>Pterygota</taxon>
        <taxon>Neoptera</taxon>
        <taxon>Polyneoptera</taxon>
        <taxon>Dictyoptera</taxon>
        <taxon>Blattodea</taxon>
        <taxon>Blattoidea</taxon>
        <taxon>Termitoidae</taxon>
        <taxon>Rhinotermitidae</taxon>
        <taxon>Coptotermes</taxon>
    </lineage>
</organism>
<evidence type="ECO:0000313" key="5">
    <source>
        <dbReference type="EMBL" id="AGM32863.1"/>
    </source>
</evidence>
<sequence length="261" mass="27846">MTVLIPRNTTIPTKKSQTFTTYSDNQPAVTIKVYEGERSRTRDNNLLGTFDLTGIPPAPRGVPQIEVTFDVNADGIMNVSAQDKSTGNVKKITIKNEKGRLSQSEIDKMVSDAEKFKDEDEKIKKRVEAKNSLEGYLFGVRNSITQEQFAKAIQQNDKDEINKIINDTLAWIESNKDESAEIFESKQKEVEGKLMPIMQRAYQAAGGGAGGPGGMPGGIDPSMFTGAGGAGGFPGGAGGFPGGGAGAGPSRSSGPRVEEVD</sequence>
<dbReference type="SUPFAM" id="SSF100934">
    <property type="entry name" value="Heat shock protein 70kD (HSP70), C-terminal subdomain"/>
    <property type="match status" value="1"/>
</dbReference>
<feature type="region of interest" description="Disordered" evidence="4">
    <location>
        <begin position="218"/>
        <end position="261"/>
    </location>
</feature>
<reference evidence="5" key="1">
    <citation type="submission" date="2013-03" db="EMBL/GenBank/DDBJ databases">
        <title>Immune-Related transcriptome of Coptotermes formosanus Shiraki workers: the defense mechanism.</title>
        <authorList>
            <person name="Hussain A."/>
            <person name="Li Y.F."/>
            <person name="Wen S.Y."/>
        </authorList>
    </citation>
    <scope>NUCLEOTIDE SEQUENCE</scope>
</reference>
<protein>
    <submittedName>
        <fullName evidence="5">Cytoplasmic heat shock protein 70</fullName>
    </submittedName>
</protein>
<name>R4V4S0_COPFO</name>
<dbReference type="PANTHER" id="PTHR19375">
    <property type="entry name" value="HEAT SHOCK PROTEIN 70KDA"/>
    <property type="match status" value="1"/>
</dbReference>
<evidence type="ECO:0000256" key="3">
    <source>
        <dbReference type="ARBA" id="ARBA00022840"/>
    </source>
</evidence>
<proteinExistence type="evidence at transcript level"/>
<dbReference type="Gene3D" id="1.20.1270.10">
    <property type="match status" value="1"/>
</dbReference>
<comment type="similarity">
    <text evidence="1">Belongs to the heat shock protein 70 family.</text>
</comment>
<dbReference type="InterPro" id="IPR029047">
    <property type="entry name" value="HSP70_peptide-bd_sf"/>
</dbReference>